<dbReference type="AlphaFoldDB" id="A0AAW7ZH16"/>
<dbReference type="GO" id="GO:0000160">
    <property type="term" value="P:phosphorelay signal transduction system"/>
    <property type="evidence" value="ECO:0007669"/>
    <property type="project" value="UniProtKB-KW"/>
</dbReference>
<dbReference type="Pfam" id="PF00158">
    <property type="entry name" value="Sigma54_activat"/>
    <property type="match status" value="1"/>
</dbReference>
<feature type="domain" description="Sigma-54 factor interaction" evidence="19">
    <location>
        <begin position="142"/>
        <end position="371"/>
    </location>
</feature>
<evidence type="ECO:0000256" key="14">
    <source>
        <dbReference type="ARBA" id="ARBA00023231"/>
    </source>
</evidence>
<dbReference type="GO" id="GO:0005737">
    <property type="term" value="C:cytoplasm"/>
    <property type="evidence" value="ECO:0007669"/>
    <property type="project" value="UniProtKB-SubCell"/>
</dbReference>
<evidence type="ECO:0000313" key="22">
    <source>
        <dbReference type="Proteomes" id="UP001172911"/>
    </source>
</evidence>
<dbReference type="FunFam" id="1.10.8.60:FF:000014">
    <property type="entry name" value="DNA-binding transcriptional regulator NtrC"/>
    <property type="match status" value="1"/>
</dbReference>
<dbReference type="InterPro" id="IPR002078">
    <property type="entry name" value="Sigma_54_int"/>
</dbReference>
<dbReference type="PROSITE" id="PS00675">
    <property type="entry name" value="SIGMA54_INTERACT_1"/>
    <property type="match status" value="1"/>
</dbReference>
<evidence type="ECO:0000256" key="17">
    <source>
        <dbReference type="ARBA" id="ARBA00031910"/>
    </source>
</evidence>
<dbReference type="PRINTS" id="PR01590">
    <property type="entry name" value="HTHFIS"/>
</dbReference>
<evidence type="ECO:0000256" key="15">
    <source>
        <dbReference type="ARBA" id="ARBA00024867"/>
    </source>
</evidence>
<dbReference type="PROSITE" id="PS50110">
    <property type="entry name" value="RESPONSE_REGULATORY"/>
    <property type="match status" value="1"/>
</dbReference>
<evidence type="ECO:0000259" key="19">
    <source>
        <dbReference type="PROSITE" id="PS50045"/>
    </source>
</evidence>
<evidence type="ECO:0000256" key="3">
    <source>
        <dbReference type="ARBA" id="ARBA00019059"/>
    </source>
</evidence>
<keyword evidence="9" id="KW-0902">Two-component regulatory system</keyword>
<dbReference type="FunFam" id="3.40.50.2300:FF:000018">
    <property type="entry name" value="DNA-binding transcriptional regulator NtrC"/>
    <property type="match status" value="1"/>
</dbReference>
<dbReference type="SUPFAM" id="SSF52172">
    <property type="entry name" value="CheY-like"/>
    <property type="match status" value="1"/>
</dbReference>
<dbReference type="PANTHER" id="PTHR32071">
    <property type="entry name" value="TRANSCRIPTIONAL REGULATORY PROTEIN"/>
    <property type="match status" value="1"/>
</dbReference>
<reference evidence="21" key="2">
    <citation type="submission" date="2023-03" db="EMBL/GenBank/DDBJ databases">
        <authorList>
            <person name="Zhang Z."/>
        </authorList>
    </citation>
    <scope>NUCLEOTIDE SEQUENCE</scope>
    <source>
        <strain evidence="21">DSA</strain>
    </source>
</reference>
<dbReference type="SMART" id="SM00382">
    <property type="entry name" value="AAA"/>
    <property type="match status" value="1"/>
</dbReference>
<dbReference type="InterPro" id="IPR009057">
    <property type="entry name" value="Homeodomain-like_sf"/>
</dbReference>
<evidence type="ECO:0000256" key="10">
    <source>
        <dbReference type="ARBA" id="ARBA00023015"/>
    </source>
</evidence>
<keyword evidence="14" id="KW-0535">Nitrogen fixation</keyword>
<comment type="function">
    <text evidence="15">May play the central regulatory role in sporulation. It may be an element of the effector pathway responsible for the activation of sporulation genes in response to nutritional stress. Spo0A may act in concert with spo0H (a sigma factor) to control the expression of some genes that are critical to the sporulation process.</text>
</comment>
<evidence type="ECO:0000256" key="4">
    <source>
        <dbReference type="ARBA" id="ARBA00022490"/>
    </source>
</evidence>
<evidence type="ECO:0000256" key="18">
    <source>
        <dbReference type="PROSITE-ProRule" id="PRU00169"/>
    </source>
</evidence>
<dbReference type="InterPro" id="IPR001789">
    <property type="entry name" value="Sig_transdc_resp-reg_receiver"/>
</dbReference>
<keyword evidence="10" id="KW-0805">Transcription regulation</keyword>
<dbReference type="InterPro" id="IPR025662">
    <property type="entry name" value="Sigma_54_int_dom_ATP-bd_1"/>
</dbReference>
<dbReference type="InterPro" id="IPR003593">
    <property type="entry name" value="AAA+_ATPase"/>
</dbReference>
<dbReference type="Gene3D" id="1.10.10.60">
    <property type="entry name" value="Homeodomain-like"/>
    <property type="match status" value="1"/>
</dbReference>
<evidence type="ECO:0000256" key="2">
    <source>
        <dbReference type="ARBA" id="ARBA00018672"/>
    </source>
</evidence>
<keyword evidence="8" id="KW-0067">ATP-binding</keyword>
<dbReference type="InterPro" id="IPR002197">
    <property type="entry name" value="HTH_Fis"/>
</dbReference>
<dbReference type="GO" id="GO:0043565">
    <property type="term" value="F:sequence-specific DNA binding"/>
    <property type="evidence" value="ECO:0007669"/>
    <property type="project" value="InterPro"/>
</dbReference>
<dbReference type="RefSeq" id="WP_304544961.1">
    <property type="nucleotide sequence ID" value="NZ_JARPTC010000024.1"/>
</dbReference>
<keyword evidence="13" id="KW-0804">Transcription</keyword>
<evidence type="ECO:0000256" key="16">
    <source>
        <dbReference type="ARBA" id="ARBA00029881"/>
    </source>
</evidence>
<gene>
    <name evidence="21" type="ORF">P6N53_16090</name>
</gene>
<dbReference type="EMBL" id="JARPTC010000024">
    <property type="protein sequence ID" value="MDO7788750.1"/>
    <property type="molecule type" value="Genomic_DNA"/>
</dbReference>
<protein>
    <recommendedName>
        <fullName evidence="3">DNA-binding transcriptional regulator NtrC</fullName>
    </recommendedName>
    <alternativeName>
        <fullName evidence="16">Nitrogen regulation protein NR(I)</fullName>
    </alternativeName>
    <alternativeName>
        <fullName evidence="17">Nitrogen regulator I</fullName>
    </alternativeName>
    <alternativeName>
        <fullName evidence="2">Stage 0 sporulation protein A homolog</fullName>
    </alternativeName>
</protein>
<keyword evidence="5" id="KW-0678">Repressor</keyword>
<evidence type="ECO:0000256" key="6">
    <source>
        <dbReference type="ARBA" id="ARBA00022553"/>
    </source>
</evidence>
<dbReference type="InterPro" id="IPR011006">
    <property type="entry name" value="CheY-like_superfamily"/>
</dbReference>
<accession>A0AAW7ZH16</accession>
<dbReference type="Pfam" id="PF00072">
    <property type="entry name" value="Response_reg"/>
    <property type="match status" value="1"/>
</dbReference>
<dbReference type="InterPro" id="IPR027417">
    <property type="entry name" value="P-loop_NTPase"/>
</dbReference>
<keyword evidence="22" id="KW-1185">Reference proteome</keyword>
<keyword evidence="4" id="KW-0963">Cytoplasm</keyword>
<dbReference type="InterPro" id="IPR058031">
    <property type="entry name" value="AAA_lid_NorR"/>
</dbReference>
<organism evidence="21 22">
    <name type="scientific">Desulforamulus aquiferis</name>
    <dbReference type="NCBI Taxonomy" id="1397668"/>
    <lineage>
        <taxon>Bacteria</taxon>
        <taxon>Bacillati</taxon>
        <taxon>Bacillota</taxon>
        <taxon>Clostridia</taxon>
        <taxon>Eubacteriales</taxon>
        <taxon>Peptococcaceae</taxon>
        <taxon>Desulforamulus</taxon>
    </lineage>
</organism>
<proteinExistence type="predicted"/>
<sequence>MNDKIVLVVDDEESVRQFLYDVLTDEGYRVETAANGNECLEKITMVRPDVLVTDIRMPEKDGFSLLDRIKELGLSTPVILMTAFGTTEVAIRAMKLGAFDYIIKPFNLDEFLNMIRRASAQKDTVAAFQPGEKLQIKGQVNIIGNSPAMQGVYKDIGRVADSNATVLIQGESGTGKDLVARAIHFNSCRGNKPFIKVNCTNLPDSLLESELFGYEKGAFTGAGNQKKGKFELAHQGTIFFDEIGEISLSTQAKLLRAIQEKEFDRVGGTSTIKVDVRILAATNRKLEQSVKEGEFRGDLFFRLNVVNIYIPPLRERKEDIEALVAFFLAKYNNEFNRQVKGFSPEATKLLMNYAWPGNVRELENLCERAIIMARGNIIVPEDLELSSGNKIQSLSSSNPSEQNLPLKQIVADVERQVILKALEENNWCRTTAAKVLGINRRSLYSKIKELGLE</sequence>
<evidence type="ECO:0000256" key="1">
    <source>
        <dbReference type="ARBA" id="ARBA00004496"/>
    </source>
</evidence>
<feature type="modified residue" description="4-aspartylphosphate" evidence="18">
    <location>
        <position position="54"/>
    </location>
</feature>
<dbReference type="GO" id="GO:0006355">
    <property type="term" value="P:regulation of DNA-templated transcription"/>
    <property type="evidence" value="ECO:0007669"/>
    <property type="project" value="InterPro"/>
</dbReference>
<evidence type="ECO:0000256" key="9">
    <source>
        <dbReference type="ARBA" id="ARBA00023012"/>
    </source>
</evidence>
<keyword evidence="7" id="KW-0547">Nucleotide-binding</keyword>
<dbReference type="GO" id="GO:0005524">
    <property type="term" value="F:ATP binding"/>
    <property type="evidence" value="ECO:0007669"/>
    <property type="project" value="UniProtKB-KW"/>
</dbReference>
<dbReference type="Gene3D" id="1.10.8.60">
    <property type="match status" value="1"/>
</dbReference>
<dbReference type="PROSITE" id="PS50045">
    <property type="entry name" value="SIGMA54_INTERACT_4"/>
    <property type="match status" value="1"/>
</dbReference>
<dbReference type="SUPFAM" id="SSF52540">
    <property type="entry name" value="P-loop containing nucleoside triphosphate hydrolases"/>
    <property type="match status" value="1"/>
</dbReference>
<evidence type="ECO:0000256" key="12">
    <source>
        <dbReference type="ARBA" id="ARBA00023159"/>
    </source>
</evidence>
<dbReference type="Pfam" id="PF02954">
    <property type="entry name" value="HTH_8"/>
    <property type="match status" value="1"/>
</dbReference>
<evidence type="ECO:0000259" key="20">
    <source>
        <dbReference type="PROSITE" id="PS50110"/>
    </source>
</evidence>
<dbReference type="PANTHER" id="PTHR32071:SF95">
    <property type="entry name" value="DNA-BINDING TRANSCRIPTIONAL REGULATOR NTRC"/>
    <property type="match status" value="1"/>
</dbReference>
<comment type="caution">
    <text evidence="21">The sequence shown here is derived from an EMBL/GenBank/DDBJ whole genome shotgun (WGS) entry which is preliminary data.</text>
</comment>
<evidence type="ECO:0000256" key="7">
    <source>
        <dbReference type="ARBA" id="ARBA00022741"/>
    </source>
</evidence>
<reference evidence="21" key="1">
    <citation type="journal article" date="2023" name="J. Hazard. Mater.">
        <title>Anaerobic biodegradation of pyrene and benzo[a]pyrene by a new sulfate-reducing Desulforamulus aquiferis strain DSA.</title>
        <authorList>
            <person name="Zhang Z."/>
            <person name="Sun J."/>
            <person name="Gong X."/>
            <person name="Wang C."/>
            <person name="Wang H."/>
        </authorList>
    </citation>
    <scope>NUCLEOTIDE SEQUENCE</scope>
    <source>
        <strain evidence="21">DSA</strain>
    </source>
</reference>
<dbReference type="Proteomes" id="UP001172911">
    <property type="component" value="Unassembled WGS sequence"/>
</dbReference>
<dbReference type="Pfam" id="PF25601">
    <property type="entry name" value="AAA_lid_14"/>
    <property type="match status" value="1"/>
</dbReference>
<dbReference type="PROSITE" id="PS00688">
    <property type="entry name" value="SIGMA54_INTERACT_3"/>
    <property type="match status" value="1"/>
</dbReference>
<evidence type="ECO:0000313" key="21">
    <source>
        <dbReference type="EMBL" id="MDO7788750.1"/>
    </source>
</evidence>
<comment type="subcellular location">
    <subcellularLocation>
        <location evidence="1">Cytoplasm</location>
    </subcellularLocation>
</comment>
<name>A0AAW7ZH16_9FIRM</name>
<dbReference type="SUPFAM" id="SSF46689">
    <property type="entry name" value="Homeodomain-like"/>
    <property type="match status" value="1"/>
</dbReference>
<evidence type="ECO:0000256" key="5">
    <source>
        <dbReference type="ARBA" id="ARBA00022491"/>
    </source>
</evidence>
<feature type="domain" description="Response regulatory" evidence="20">
    <location>
        <begin position="5"/>
        <end position="119"/>
    </location>
</feature>
<dbReference type="Gene3D" id="3.40.50.300">
    <property type="entry name" value="P-loop containing nucleotide triphosphate hydrolases"/>
    <property type="match status" value="1"/>
</dbReference>
<keyword evidence="6 18" id="KW-0597">Phosphoprotein</keyword>
<dbReference type="FunFam" id="3.40.50.300:FF:000006">
    <property type="entry name" value="DNA-binding transcriptional regulator NtrC"/>
    <property type="match status" value="1"/>
</dbReference>
<dbReference type="Gene3D" id="3.40.50.2300">
    <property type="match status" value="1"/>
</dbReference>
<evidence type="ECO:0000256" key="8">
    <source>
        <dbReference type="ARBA" id="ARBA00022840"/>
    </source>
</evidence>
<dbReference type="InterPro" id="IPR025944">
    <property type="entry name" value="Sigma_54_int_dom_CS"/>
</dbReference>
<keyword evidence="12" id="KW-0010">Activator</keyword>
<dbReference type="SMART" id="SM00448">
    <property type="entry name" value="REC"/>
    <property type="match status" value="1"/>
</dbReference>
<evidence type="ECO:0000256" key="13">
    <source>
        <dbReference type="ARBA" id="ARBA00023163"/>
    </source>
</evidence>
<evidence type="ECO:0000256" key="11">
    <source>
        <dbReference type="ARBA" id="ARBA00023125"/>
    </source>
</evidence>
<dbReference type="CDD" id="cd00009">
    <property type="entry name" value="AAA"/>
    <property type="match status" value="1"/>
</dbReference>
<keyword evidence="11" id="KW-0238">DNA-binding</keyword>